<reference evidence="8" key="1">
    <citation type="journal article" date="2019" name="Int. J. Syst. Evol. Microbiol.">
        <title>The Global Catalogue of Microorganisms (GCM) 10K type strain sequencing project: providing services to taxonomists for standard genome sequencing and annotation.</title>
        <authorList>
            <consortium name="The Broad Institute Genomics Platform"/>
            <consortium name="The Broad Institute Genome Sequencing Center for Infectious Disease"/>
            <person name="Wu L."/>
            <person name="Ma J."/>
        </authorList>
    </citation>
    <scope>NUCLEOTIDE SEQUENCE [LARGE SCALE GENOMIC DNA]</scope>
    <source>
        <strain evidence="8">JCM 30331</strain>
    </source>
</reference>
<protein>
    <recommendedName>
        <fullName evidence="6">TraD/TraG TraM recognition site domain-containing protein</fullName>
    </recommendedName>
</protein>
<dbReference type="Gene3D" id="3.40.50.300">
    <property type="entry name" value="P-loop containing nucleotide triphosphate hydrolases"/>
    <property type="match status" value="1"/>
</dbReference>
<name>A0ABQ2F2M6_9DEIO</name>
<dbReference type="Pfam" id="PF12696">
    <property type="entry name" value="TraG-D_C"/>
    <property type="match status" value="1"/>
</dbReference>
<dbReference type="InterPro" id="IPR051539">
    <property type="entry name" value="T4SS-coupling_protein"/>
</dbReference>
<dbReference type="Proteomes" id="UP000647587">
    <property type="component" value="Unassembled WGS sequence"/>
</dbReference>
<sequence length="157" mass="17955">MLDGSGTILLRLFLRRVTEAIFRVARTTPTGKLPHPATIAMDEQPSYGRMNYLMRLTGTMRSYNLSILFGIQNNAQGKLVYGSDYWDAISENVISRRIALPRGLTGSDAEDIALDGGLEEGTRWMVYWRSLPEAKLLWAHPDLREAWRTYGIVDRYW</sequence>
<organism evidence="7 8">
    <name type="scientific">Deinococcus malanensis</name>
    <dbReference type="NCBI Taxonomy" id="1706855"/>
    <lineage>
        <taxon>Bacteria</taxon>
        <taxon>Thermotogati</taxon>
        <taxon>Deinococcota</taxon>
        <taxon>Deinococci</taxon>
        <taxon>Deinococcales</taxon>
        <taxon>Deinococcaceae</taxon>
        <taxon>Deinococcus</taxon>
    </lineage>
</organism>
<gene>
    <name evidence="7" type="ORF">GCM10008955_42060</name>
</gene>
<keyword evidence="8" id="KW-1185">Reference proteome</keyword>
<evidence type="ECO:0000313" key="8">
    <source>
        <dbReference type="Proteomes" id="UP000647587"/>
    </source>
</evidence>
<dbReference type="EMBL" id="BMPP01000047">
    <property type="protein sequence ID" value="GGK43870.1"/>
    <property type="molecule type" value="Genomic_DNA"/>
</dbReference>
<accession>A0ABQ2F2M6</accession>
<keyword evidence="2" id="KW-1003">Cell membrane</keyword>
<dbReference type="PANTHER" id="PTHR37937:SF1">
    <property type="entry name" value="CONJUGATIVE TRANSFER: DNA TRANSPORT"/>
    <property type="match status" value="1"/>
</dbReference>
<evidence type="ECO:0000256" key="5">
    <source>
        <dbReference type="ARBA" id="ARBA00023136"/>
    </source>
</evidence>
<evidence type="ECO:0000256" key="2">
    <source>
        <dbReference type="ARBA" id="ARBA00022475"/>
    </source>
</evidence>
<evidence type="ECO:0000256" key="4">
    <source>
        <dbReference type="ARBA" id="ARBA00022989"/>
    </source>
</evidence>
<feature type="domain" description="TraD/TraG TraM recognition site" evidence="6">
    <location>
        <begin position="37"/>
        <end position="95"/>
    </location>
</feature>
<keyword evidence="3" id="KW-0812">Transmembrane</keyword>
<keyword evidence="5" id="KW-0472">Membrane</keyword>
<evidence type="ECO:0000256" key="1">
    <source>
        <dbReference type="ARBA" id="ARBA00004651"/>
    </source>
</evidence>
<dbReference type="PANTHER" id="PTHR37937">
    <property type="entry name" value="CONJUGATIVE TRANSFER: DNA TRANSPORT"/>
    <property type="match status" value="1"/>
</dbReference>
<evidence type="ECO:0000259" key="6">
    <source>
        <dbReference type="Pfam" id="PF12696"/>
    </source>
</evidence>
<evidence type="ECO:0000313" key="7">
    <source>
        <dbReference type="EMBL" id="GGK43870.1"/>
    </source>
</evidence>
<comment type="subcellular location">
    <subcellularLocation>
        <location evidence="1">Cell membrane</location>
        <topology evidence="1">Multi-pass membrane protein</topology>
    </subcellularLocation>
</comment>
<dbReference type="SUPFAM" id="SSF52540">
    <property type="entry name" value="P-loop containing nucleoside triphosphate hydrolases"/>
    <property type="match status" value="1"/>
</dbReference>
<evidence type="ECO:0000256" key="3">
    <source>
        <dbReference type="ARBA" id="ARBA00022692"/>
    </source>
</evidence>
<dbReference type="InterPro" id="IPR027417">
    <property type="entry name" value="P-loop_NTPase"/>
</dbReference>
<comment type="caution">
    <text evidence="7">The sequence shown here is derived from an EMBL/GenBank/DDBJ whole genome shotgun (WGS) entry which is preliminary data.</text>
</comment>
<proteinExistence type="predicted"/>
<dbReference type="InterPro" id="IPR032689">
    <property type="entry name" value="TraG-D_C"/>
</dbReference>
<keyword evidence="4" id="KW-1133">Transmembrane helix</keyword>
<dbReference type="CDD" id="cd01127">
    <property type="entry name" value="TrwB_TraG_TraD_VirD4"/>
    <property type="match status" value="1"/>
</dbReference>